<dbReference type="EMBL" id="JARAKH010000003">
    <property type="protein sequence ID" value="KAK8404801.1"/>
    <property type="molecule type" value="Genomic_DNA"/>
</dbReference>
<protein>
    <submittedName>
        <fullName evidence="2">Uncharacterized protein</fullName>
    </submittedName>
</protein>
<reference evidence="2 3" key="1">
    <citation type="submission" date="2023-03" db="EMBL/GenBank/DDBJ databases">
        <title>High-quality genome of Scylla paramamosain provides insights in environmental adaptation.</title>
        <authorList>
            <person name="Zhang L."/>
        </authorList>
    </citation>
    <scope>NUCLEOTIDE SEQUENCE [LARGE SCALE GENOMIC DNA]</scope>
    <source>
        <strain evidence="2">LZ_2023a</strain>
        <tissue evidence="2">Muscle</tissue>
    </source>
</reference>
<gene>
    <name evidence="2" type="ORF">O3P69_001422</name>
</gene>
<dbReference type="Proteomes" id="UP001487740">
    <property type="component" value="Unassembled WGS sequence"/>
</dbReference>
<sequence>MGGCGRTGVEGQKGHCKGLGKCGKVAVECGRSQRWRVRGREVKREVRDGVDHCGYSHLQSQRVFLESCCGFCGHADQSLDGSTLTRDGVLVERTPAGEDEGHVIPNEPVSHKFRDLLERVVQWRQLWRWQLEEDTYICKCLVMTAVDEDGDTEGSGGVRDGCAGRSDDDRWRATAKAQKKDDDDMRQSEDGGTAGMREGESGGGYF</sequence>
<keyword evidence="3" id="KW-1185">Reference proteome</keyword>
<evidence type="ECO:0000313" key="3">
    <source>
        <dbReference type="Proteomes" id="UP001487740"/>
    </source>
</evidence>
<organism evidence="2 3">
    <name type="scientific">Scylla paramamosain</name>
    <name type="common">Mud crab</name>
    <dbReference type="NCBI Taxonomy" id="85552"/>
    <lineage>
        <taxon>Eukaryota</taxon>
        <taxon>Metazoa</taxon>
        <taxon>Ecdysozoa</taxon>
        <taxon>Arthropoda</taxon>
        <taxon>Crustacea</taxon>
        <taxon>Multicrustacea</taxon>
        <taxon>Malacostraca</taxon>
        <taxon>Eumalacostraca</taxon>
        <taxon>Eucarida</taxon>
        <taxon>Decapoda</taxon>
        <taxon>Pleocyemata</taxon>
        <taxon>Brachyura</taxon>
        <taxon>Eubrachyura</taxon>
        <taxon>Portunoidea</taxon>
        <taxon>Portunidae</taxon>
        <taxon>Portuninae</taxon>
        <taxon>Scylla</taxon>
    </lineage>
</organism>
<evidence type="ECO:0000256" key="1">
    <source>
        <dbReference type="SAM" id="MobiDB-lite"/>
    </source>
</evidence>
<feature type="compositionally biased region" description="Basic and acidic residues" evidence="1">
    <location>
        <begin position="165"/>
        <end position="189"/>
    </location>
</feature>
<evidence type="ECO:0000313" key="2">
    <source>
        <dbReference type="EMBL" id="KAK8404801.1"/>
    </source>
</evidence>
<proteinExistence type="predicted"/>
<accession>A0AAW0UYZ3</accession>
<feature type="region of interest" description="Disordered" evidence="1">
    <location>
        <begin position="149"/>
        <end position="206"/>
    </location>
</feature>
<name>A0AAW0UYZ3_SCYPA</name>
<comment type="caution">
    <text evidence="2">The sequence shown here is derived from an EMBL/GenBank/DDBJ whole genome shotgun (WGS) entry which is preliminary data.</text>
</comment>
<dbReference type="AlphaFoldDB" id="A0AAW0UYZ3"/>